<dbReference type="OrthoDB" id="41501at2759"/>
<comment type="caution">
    <text evidence="2">The sequence shown here is derived from an EMBL/GenBank/DDBJ whole genome shotgun (WGS) entry which is preliminary data.</text>
</comment>
<dbReference type="AlphaFoldDB" id="A0A2J8A2M0"/>
<feature type="region of interest" description="Disordered" evidence="1">
    <location>
        <begin position="103"/>
        <end position="122"/>
    </location>
</feature>
<dbReference type="Pfam" id="PF07386">
    <property type="entry name" value="DUF1499"/>
    <property type="match status" value="1"/>
</dbReference>
<reference evidence="2 3" key="1">
    <citation type="journal article" date="2017" name="Mol. Biol. Evol.">
        <title>The 4-celled Tetrabaena socialis nuclear genome reveals the essential components for genetic control of cell number at the origin of multicellularity in the volvocine lineage.</title>
        <authorList>
            <person name="Featherston J."/>
            <person name="Arakaki Y."/>
            <person name="Hanschen E.R."/>
            <person name="Ferris P.J."/>
            <person name="Michod R.E."/>
            <person name="Olson B.J.S.C."/>
            <person name="Nozaki H."/>
            <person name="Durand P.M."/>
        </authorList>
    </citation>
    <scope>NUCLEOTIDE SEQUENCE [LARGE SCALE GENOMIC DNA]</scope>
    <source>
        <strain evidence="2 3">NIES-571</strain>
    </source>
</reference>
<sequence length="227" mass="24855">MASFKAFSGPQQISRSSAARPSSRSLLARTPLVCMASRWSAGDSEEKLQPKEIVLRSVNVAVLGALLSIGAAPRPGNLGIIDYGAGVQTLSLCPPTPNCIATSEEGNDRDHYAPPLTYNPQDGRGLKGPVSQETAMAELVAAVEKLEPDGFKHKIIKQTKDYLYVEYESPLMGFVDDVEFWFKPGPNTRVEYRSASRVGESDGNINRKRIKAIRQELELKGWRSTGF</sequence>
<protein>
    <recommendedName>
        <fullName evidence="4">DUF1499 domain-containing protein</fullName>
    </recommendedName>
</protein>
<dbReference type="Proteomes" id="UP000236333">
    <property type="component" value="Unassembled WGS sequence"/>
</dbReference>
<dbReference type="EMBL" id="PGGS01000216">
    <property type="protein sequence ID" value="PNH06764.1"/>
    <property type="molecule type" value="Genomic_DNA"/>
</dbReference>
<keyword evidence="3" id="KW-1185">Reference proteome</keyword>
<gene>
    <name evidence="2" type="ORF">TSOC_006849</name>
</gene>
<evidence type="ECO:0000313" key="3">
    <source>
        <dbReference type="Proteomes" id="UP000236333"/>
    </source>
</evidence>
<proteinExistence type="predicted"/>
<organism evidence="2 3">
    <name type="scientific">Tetrabaena socialis</name>
    <dbReference type="NCBI Taxonomy" id="47790"/>
    <lineage>
        <taxon>Eukaryota</taxon>
        <taxon>Viridiplantae</taxon>
        <taxon>Chlorophyta</taxon>
        <taxon>core chlorophytes</taxon>
        <taxon>Chlorophyceae</taxon>
        <taxon>CS clade</taxon>
        <taxon>Chlamydomonadales</taxon>
        <taxon>Tetrabaenaceae</taxon>
        <taxon>Tetrabaena</taxon>
    </lineage>
</organism>
<dbReference type="InterPro" id="IPR010865">
    <property type="entry name" value="DUF1499"/>
</dbReference>
<evidence type="ECO:0000256" key="1">
    <source>
        <dbReference type="SAM" id="MobiDB-lite"/>
    </source>
</evidence>
<evidence type="ECO:0000313" key="2">
    <source>
        <dbReference type="EMBL" id="PNH06764.1"/>
    </source>
</evidence>
<dbReference type="PANTHER" id="PTHR34801">
    <property type="entry name" value="EXPRESSED PROTEIN"/>
    <property type="match status" value="1"/>
</dbReference>
<evidence type="ECO:0008006" key="4">
    <source>
        <dbReference type="Google" id="ProtNLM"/>
    </source>
</evidence>
<dbReference type="PANTHER" id="PTHR34801:SF2">
    <property type="entry name" value="EXPRESSED PROTEIN"/>
    <property type="match status" value="1"/>
</dbReference>
<name>A0A2J8A2M0_9CHLO</name>
<accession>A0A2J8A2M0</accession>